<evidence type="ECO:0000256" key="1">
    <source>
        <dbReference type="ARBA" id="ARBA00006739"/>
    </source>
</evidence>
<comment type="similarity">
    <text evidence="1">Belongs to the glycosyltransferase 2 family.</text>
</comment>
<dbReference type="Proteomes" id="UP000548423">
    <property type="component" value="Unassembled WGS sequence"/>
</dbReference>
<dbReference type="InterPro" id="IPR029044">
    <property type="entry name" value="Nucleotide-diphossugar_trans"/>
</dbReference>
<dbReference type="InterPro" id="IPR001173">
    <property type="entry name" value="Glyco_trans_2-like"/>
</dbReference>
<dbReference type="PANTHER" id="PTHR22916">
    <property type="entry name" value="GLYCOSYLTRANSFERASE"/>
    <property type="match status" value="1"/>
</dbReference>
<reference evidence="4" key="2">
    <citation type="submission" date="2020-08" db="EMBL/GenBank/DDBJ databases">
        <title>The Agave Microbiome: Exploring the role of microbial communities in plant adaptations to desert environments.</title>
        <authorList>
            <person name="Partida-Martinez L.P."/>
        </authorList>
    </citation>
    <scope>NUCLEOTIDE SEQUENCE [LARGE SCALE GENOMIC DNA]</scope>
    <source>
        <strain evidence="4">AT2.8</strain>
    </source>
</reference>
<dbReference type="Pfam" id="PF00535">
    <property type="entry name" value="Glycos_transf_2"/>
    <property type="match status" value="1"/>
</dbReference>
<dbReference type="PANTHER" id="PTHR22916:SF69">
    <property type="entry name" value="BIFUNCTIONAL GLYCOSYLTRANSFERASE PGTA"/>
    <property type="match status" value="1"/>
</dbReference>
<evidence type="ECO:0000313" key="4">
    <source>
        <dbReference type="Proteomes" id="UP000548423"/>
    </source>
</evidence>
<protein>
    <recommendedName>
        <fullName evidence="2">Glycosyltransferase 2-like domain-containing protein</fullName>
    </recommendedName>
</protein>
<accession>A0A852T6Z5</accession>
<organism evidence="3 4">
    <name type="scientific">Neobacillus niacini</name>
    <dbReference type="NCBI Taxonomy" id="86668"/>
    <lineage>
        <taxon>Bacteria</taxon>
        <taxon>Bacillati</taxon>
        <taxon>Bacillota</taxon>
        <taxon>Bacilli</taxon>
        <taxon>Bacillales</taxon>
        <taxon>Bacillaceae</taxon>
        <taxon>Neobacillus</taxon>
    </lineage>
</organism>
<dbReference type="GO" id="GO:0008417">
    <property type="term" value="F:fucosyltransferase activity"/>
    <property type="evidence" value="ECO:0007669"/>
    <property type="project" value="TreeGrafter"/>
</dbReference>
<comment type="caution">
    <text evidence="3">The sequence shown here is derived from an EMBL/GenBank/DDBJ whole genome shotgun (WGS) entry which is preliminary data.</text>
</comment>
<name>A0A852T6Z5_9BACI</name>
<dbReference type="EMBL" id="JACCBX010000001">
    <property type="protein sequence ID" value="NYE03626.1"/>
    <property type="molecule type" value="Genomic_DNA"/>
</dbReference>
<evidence type="ECO:0000313" key="3">
    <source>
        <dbReference type="EMBL" id="NYE03626.1"/>
    </source>
</evidence>
<dbReference type="AlphaFoldDB" id="A0A852T6Z5"/>
<reference evidence="4" key="1">
    <citation type="submission" date="2020-07" db="EMBL/GenBank/DDBJ databases">
        <authorList>
            <person name="Partida-Martinez L."/>
            <person name="Huntemann M."/>
            <person name="Clum A."/>
            <person name="Wang J."/>
            <person name="Palaniappan K."/>
            <person name="Ritter S."/>
            <person name="Chen I.-M."/>
            <person name="Stamatis D."/>
            <person name="Reddy T."/>
            <person name="O'Malley R."/>
            <person name="Daum C."/>
            <person name="Shapiro N."/>
            <person name="Ivanova N."/>
            <person name="Kyrpides N."/>
            <person name="Woyke T."/>
        </authorList>
    </citation>
    <scope>NUCLEOTIDE SEQUENCE [LARGE SCALE GENOMIC DNA]</scope>
    <source>
        <strain evidence="4">AT2.8</strain>
    </source>
</reference>
<evidence type="ECO:0000259" key="2">
    <source>
        <dbReference type="Pfam" id="PF00535"/>
    </source>
</evidence>
<sequence>MGDLVSVIMSTYNEEPDWLKKSIDSILNQTYRNIEFIIVLDKPENEELGSILYEYEKKDNRVKIILNKKNMGLVKSLNTALEHCHGKYIARMDADDISDPERISKEKNYLENNKLDFVFSGMIVIDENDKKLYEWDNNNFSPEEIKKVMGIWNISLHPTWFVKREVFTSLKGYRDIPYSEDYDFSLRALSNGFKIGKLNENLLLYRMRSTGISKSNNFEQFIISRKLIQLYKKNKLDDYSYVNDQINHVQGQMKNGQKQKYSIAEDIFHESIGQMKEGQFLKGISKLVKSLLLSKYHIRKFNELLKYKIVTKQMKNR</sequence>
<dbReference type="Gene3D" id="3.90.550.10">
    <property type="entry name" value="Spore Coat Polysaccharide Biosynthesis Protein SpsA, Chain A"/>
    <property type="match status" value="1"/>
</dbReference>
<proteinExistence type="inferred from homology"/>
<dbReference type="SUPFAM" id="SSF53448">
    <property type="entry name" value="Nucleotide-diphospho-sugar transferases"/>
    <property type="match status" value="1"/>
</dbReference>
<feature type="domain" description="Glycosyltransferase 2-like" evidence="2">
    <location>
        <begin position="6"/>
        <end position="167"/>
    </location>
</feature>
<gene>
    <name evidence="3" type="ORF">F4694_000345</name>
</gene>